<dbReference type="PANTHER" id="PTHR22854">
    <property type="entry name" value="TRYPTOPHAN BIOSYNTHESIS PROTEIN"/>
    <property type="match status" value="1"/>
</dbReference>
<protein>
    <recommendedName>
        <fullName evidence="9">Indole-3-glycerol phosphate synthase</fullName>
        <shortName evidence="9">IGPS</shortName>
        <ecNumber evidence="9">4.1.1.48</ecNumber>
    </recommendedName>
</protein>
<dbReference type="SUPFAM" id="SSF51366">
    <property type="entry name" value="Ribulose-phoshate binding barrel"/>
    <property type="match status" value="1"/>
</dbReference>
<dbReference type="InterPro" id="IPR013785">
    <property type="entry name" value="Aldolase_TIM"/>
</dbReference>
<dbReference type="GO" id="GO:0004425">
    <property type="term" value="F:indole-3-glycerol-phosphate synthase activity"/>
    <property type="evidence" value="ECO:0007669"/>
    <property type="project" value="UniProtKB-UniRule"/>
</dbReference>
<reference evidence="10 11" key="1">
    <citation type="submission" date="2015-03" db="EMBL/GenBank/DDBJ databases">
        <title>Genomic characterization of Dehalococcoides mccartyi strain 11a5, an unusal plasmid-containing chloroethene dechlorinator.</title>
        <authorList>
            <person name="Zhao S."/>
            <person name="Ding C."/>
            <person name="He J."/>
        </authorList>
    </citation>
    <scope>NUCLEOTIDE SEQUENCE [LARGE SCALE GENOMIC DNA]</scope>
    <source>
        <strain evidence="10 11">11a5</strain>
    </source>
</reference>
<evidence type="ECO:0000313" key="10">
    <source>
        <dbReference type="EMBL" id="AMU87126.1"/>
    </source>
</evidence>
<dbReference type="PROSITE" id="PS00614">
    <property type="entry name" value="IGPS"/>
    <property type="match status" value="1"/>
</dbReference>
<organism evidence="10 11">
    <name type="scientific">Dehalococcoides mccartyi</name>
    <dbReference type="NCBI Taxonomy" id="61435"/>
    <lineage>
        <taxon>Bacteria</taxon>
        <taxon>Bacillati</taxon>
        <taxon>Chloroflexota</taxon>
        <taxon>Dehalococcoidia</taxon>
        <taxon>Dehalococcoidales</taxon>
        <taxon>Dehalococcoidaceae</taxon>
        <taxon>Dehalococcoides</taxon>
    </lineage>
</organism>
<comment type="catalytic activity">
    <reaction evidence="1 9">
        <text>1-(2-carboxyphenylamino)-1-deoxy-D-ribulose 5-phosphate + H(+) = (1S,2R)-1-C-(indol-3-yl)glycerol 3-phosphate + CO2 + H2O</text>
        <dbReference type="Rhea" id="RHEA:23476"/>
        <dbReference type="ChEBI" id="CHEBI:15377"/>
        <dbReference type="ChEBI" id="CHEBI:15378"/>
        <dbReference type="ChEBI" id="CHEBI:16526"/>
        <dbReference type="ChEBI" id="CHEBI:58613"/>
        <dbReference type="ChEBI" id="CHEBI:58866"/>
        <dbReference type="EC" id="4.1.1.48"/>
    </reaction>
</comment>
<evidence type="ECO:0000256" key="8">
    <source>
        <dbReference type="ARBA" id="ARBA00023239"/>
    </source>
</evidence>
<evidence type="ECO:0000256" key="1">
    <source>
        <dbReference type="ARBA" id="ARBA00001633"/>
    </source>
</evidence>
<dbReference type="AlphaFoldDB" id="A0A142VBB3"/>
<dbReference type="CDD" id="cd00331">
    <property type="entry name" value="IGPS"/>
    <property type="match status" value="1"/>
</dbReference>
<comment type="pathway">
    <text evidence="2 9">Amino-acid biosynthesis; L-tryptophan biosynthesis; L-tryptophan from chorismate: step 4/5.</text>
</comment>
<keyword evidence="4 9" id="KW-0028">Amino-acid biosynthesis</keyword>
<evidence type="ECO:0000256" key="7">
    <source>
        <dbReference type="ARBA" id="ARBA00023141"/>
    </source>
</evidence>
<comment type="similarity">
    <text evidence="3 9">Belongs to the TrpC family.</text>
</comment>
<dbReference type="UniPathway" id="UPA00035">
    <property type="reaction ID" value="UER00043"/>
</dbReference>
<dbReference type="Gene3D" id="3.20.20.70">
    <property type="entry name" value="Aldolase class I"/>
    <property type="match status" value="1"/>
</dbReference>
<dbReference type="Proteomes" id="UP000076394">
    <property type="component" value="Chromosome"/>
</dbReference>
<name>A0A142VBB3_9CHLR</name>
<evidence type="ECO:0000256" key="9">
    <source>
        <dbReference type="HAMAP-Rule" id="MF_00134"/>
    </source>
</evidence>
<dbReference type="RefSeq" id="WP_011309823.1">
    <property type="nucleotide sequence ID" value="NZ_AP024514.1"/>
</dbReference>
<dbReference type="PATRIC" id="fig|61435.13.peg.1321"/>
<dbReference type="NCBIfam" id="NF001377">
    <property type="entry name" value="PRK00278.2-4"/>
    <property type="match status" value="1"/>
</dbReference>
<evidence type="ECO:0000256" key="6">
    <source>
        <dbReference type="ARBA" id="ARBA00022822"/>
    </source>
</evidence>
<keyword evidence="7 9" id="KW-0057">Aromatic amino acid biosynthesis</keyword>
<dbReference type="OMA" id="RGPHDLI"/>
<proteinExistence type="inferred from homology"/>
<dbReference type="HAMAP" id="MF_00134_B">
    <property type="entry name" value="IGPS_B"/>
    <property type="match status" value="1"/>
</dbReference>
<dbReference type="EC" id="4.1.1.48" evidence="9"/>
<dbReference type="InterPro" id="IPR045186">
    <property type="entry name" value="Indole-3-glycerol_P_synth"/>
</dbReference>
<keyword evidence="8 9" id="KW-0456">Lyase</keyword>
<evidence type="ECO:0000256" key="5">
    <source>
        <dbReference type="ARBA" id="ARBA00022793"/>
    </source>
</evidence>
<keyword evidence="5 9" id="KW-0210">Decarboxylase</keyword>
<gene>
    <name evidence="9" type="primary">trpC</name>
    <name evidence="10" type="ORF">Dm11a5_1300</name>
</gene>
<dbReference type="GO" id="GO:0004640">
    <property type="term" value="F:phosphoribosylanthranilate isomerase activity"/>
    <property type="evidence" value="ECO:0007669"/>
    <property type="project" value="TreeGrafter"/>
</dbReference>
<evidence type="ECO:0000256" key="3">
    <source>
        <dbReference type="ARBA" id="ARBA00008737"/>
    </source>
</evidence>
<dbReference type="Pfam" id="PF00218">
    <property type="entry name" value="IGPS"/>
    <property type="match status" value="1"/>
</dbReference>
<dbReference type="GO" id="GO:0000162">
    <property type="term" value="P:L-tryptophan biosynthetic process"/>
    <property type="evidence" value="ECO:0007669"/>
    <property type="project" value="UniProtKB-UniRule"/>
</dbReference>
<dbReference type="InterPro" id="IPR011060">
    <property type="entry name" value="RibuloseP-bd_barrel"/>
</dbReference>
<dbReference type="FunFam" id="3.20.20.70:FF:000024">
    <property type="entry name" value="Indole-3-glycerol phosphate synthase"/>
    <property type="match status" value="1"/>
</dbReference>
<keyword evidence="6 9" id="KW-0822">Tryptophan biosynthesis</keyword>
<dbReference type="PANTHER" id="PTHR22854:SF2">
    <property type="entry name" value="INDOLE-3-GLYCEROL-PHOSPHATE SYNTHASE"/>
    <property type="match status" value="1"/>
</dbReference>
<evidence type="ECO:0000256" key="4">
    <source>
        <dbReference type="ARBA" id="ARBA00022605"/>
    </source>
</evidence>
<dbReference type="OrthoDB" id="9804217at2"/>
<dbReference type="InterPro" id="IPR013798">
    <property type="entry name" value="Indole-3-glycerol_P_synth_dom"/>
</dbReference>
<dbReference type="EMBL" id="CP011127">
    <property type="protein sequence ID" value="AMU87126.1"/>
    <property type="molecule type" value="Genomic_DNA"/>
</dbReference>
<accession>A0A142VBB3</accession>
<evidence type="ECO:0000256" key="2">
    <source>
        <dbReference type="ARBA" id="ARBA00004696"/>
    </source>
</evidence>
<dbReference type="SMR" id="A0A142VBB3"/>
<sequence>MILERIVTDNLPDLERRKMRLPLAKLQELVLDIPYPPIDMAMKLKGRQVRLIAEVKKASPSKGIIRSDFDPVDIAGIYARNGASAISVLTEEHHFMGSLDNLKKIRESGVASKLPLLRKDFIHDPYQVYESRLYGADAILLIVAMLSPERLQELLSLSHKLGMKCLVEVHTRSELEIALESNARIIGLNNRDLHTFKIDLTVTERLRPLIPPECIVVSESGIQTRADISRLEELGVDAVLVGEALTASVDIAAKMRELL</sequence>
<evidence type="ECO:0000313" key="11">
    <source>
        <dbReference type="Proteomes" id="UP000076394"/>
    </source>
</evidence>
<dbReference type="InterPro" id="IPR001468">
    <property type="entry name" value="Indole-3-GlycerolPSynthase_CS"/>
</dbReference>